<dbReference type="InterPro" id="IPR016166">
    <property type="entry name" value="FAD-bd_PCMH"/>
</dbReference>
<dbReference type="InterPro" id="IPR050416">
    <property type="entry name" value="FAD-linked_Oxidoreductase"/>
</dbReference>
<reference evidence="7" key="1">
    <citation type="submission" date="2021-01" db="EMBL/GenBank/DDBJ databases">
        <title>Whole genome shotgun sequence of Virgisporangium aurantiacum NBRC 16421.</title>
        <authorList>
            <person name="Komaki H."/>
            <person name="Tamura T."/>
        </authorList>
    </citation>
    <scope>NUCLEOTIDE SEQUENCE</scope>
    <source>
        <strain evidence="7">NBRC 16421</strain>
    </source>
</reference>
<dbReference type="PROSITE" id="PS51387">
    <property type="entry name" value="FAD_PCMH"/>
    <property type="match status" value="1"/>
</dbReference>
<dbReference type="PROSITE" id="PS00862">
    <property type="entry name" value="OX2_COVAL_FAD"/>
    <property type="match status" value="1"/>
</dbReference>
<proteinExistence type="inferred from homology"/>
<evidence type="ECO:0000256" key="5">
    <source>
        <dbReference type="ARBA" id="ARBA00023002"/>
    </source>
</evidence>
<sequence length="750" mass="79291">MADYGHELTFGTFLTPQNQRPDQVVALARHTEDVGLDLVTFQDHPYQPAHLDTWTLLTWVAAQTSRVKVSGNVLNLPLRQPAVLARAAASLDLLSGGRFELGLGAGGFWDPVAAMGGPRRTPGEAVEALSEAIDVIRAIWDADERGGVRVAGNHYRVQGAKRGPAPAHDVQIWLGALKPKMLRLIGAKADGWLPSLFYLQDGDLARGNAVIDESASAAGRDPREIRRLLNVSPDTPQEQLVELALENGVSTFILASDDPAEISRWGAEVAPALREAVARERGALPSSPSEVVRGPKVLAARRERIDYDAVPSSLRASAVEPGDKAYPRFRSTYMRTGSPGLILRPNGAEEVAEALAFARKQDVPLAIRSGGHGISGRSTNDGGIVIDLGKLNRVEVLDPSTGLFRVGPGARWGDVAAALHPHGLAMSSGDYGDVGVGGLATAGGIGFLGRRYGLTLDHITAAEVVLADGGIVPADMDAAADLLWAVRGAGANMGIATALELTAYPLREVVYATMVFDATDTAGLVTRWGSLVAAAERELTSFLYLFAQPGGAAPIARAIIVYAGADTDAAATALTPFLQIGPVLDQQAQLVPYAAIVAPQDSPHTGGQTNPLISNGFAASLSSEVGELLGAGLFSGVAPWVAIRAVGGAVNDVDPSATAFAHRAANFNVSSVGGRKAAFNAHWDELRPHLDGLYLSFETDTRPERIHDAFPGETLARLRRLKRKYDPDNVFDQNFPIEPAPPAAPATRER</sequence>
<organism evidence="7 8">
    <name type="scientific">Virgisporangium aurantiacum</name>
    <dbReference type="NCBI Taxonomy" id="175570"/>
    <lineage>
        <taxon>Bacteria</taxon>
        <taxon>Bacillati</taxon>
        <taxon>Actinomycetota</taxon>
        <taxon>Actinomycetes</taxon>
        <taxon>Micromonosporales</taxon>
        <taxon>Micromonosporaceae</taxon>
        <taxon>Virgisporangium</taxon>
    </lineage>
</organism>
<evidence type="ECO:0000256" key="2">
    <source>
        <dbReference type="ARBA" id="ARBA00005466"/>
    </source>
</evidence>
<dbReference type="SUPFAM" id="SSF56176">
    <property type="entry name" value="FAD-binding/transporter-associated domain-like"/>
    <property type="match status" value="1"/>
</dbReference>
<dbReference type="InterPro" id="IPR012951">
    <property type="entry name" value="BBE"/>
</dbReference>
<dbReference type="InterPro" id="IPR036661">
    <property type="entry name" value="Luciferase-like_sf"/>
</dbReference>
<dbReference type="AlphaFoldDB" id="A0A8J3ZFW5"/>
<accession>A0A8J3ZFW5</accession>
<dbReference type="Pfam" id="PF01565">
    <property type="entry name" value="FAD_binding_4"/>
    <property type="match status" value="1"/>
</dbReference>
<evidence type="ECO:0000259" key="6">
    <source>
        <dbReference type="PROSITE" id="PS51387"/>
    </source>
</evidence>
<dbReference type="RefSeq" id="WP_204009727.1">
    <property type="nucleotide sequence ID" value="NZ_BOPG01000093.1"/>
</dbReference>
<dbReference type="Proteomes" id="UP000612585">
    <property type="component" value="Unassembled WGS sequence"/>
</dbReference>
<keyword evidence="5" id="KW-0560">Oxidoreductase</keyword>
<dbReference type="GO" id="GO:0071949">
    <property type="term" value="F:FAD binding"/>
    <property type="evidence" value="ECO:0007669"/>
    <property type="project" value="InterPro"/>
</dbReference>
<comment type="caution">
    <text evidence="7">The sequence shown here is derived from an EMBL/GenBank/DDBJ whole genome shotgun (WGS) entry which is preliminary data.</text>
</comment>
<dbReference type="PANTHER" id="PTHR42973">
    <property type="entry name" value="BINDING OXIDOREDUCTASE, PUTATIVE (AFU_ORTHOLOGUE AFUA_1G17690)-RELATED"/>
    <property type="match status" value="1"/>
</dbReference>
<dbReference type="EMBL" id="BOPG01000093">
    <property type="protein sequence ID" value="GIJ63377.1"/>
    <property type="molecule type" value="Genomic_DNA"/>
</dbReference>
<dbReference type="GO" id="GO:0016705">
    <property type="term" value="F:oxidoreductase activity, acting on paired donors, with incorporation or reduction of molecular oxygen"/>
    <property type="evidence" value="ECO:0007669"/>
    <property type="project" value="InterPro"/>
</dbReference>
<dbReference type="Gene3D" id="3.30.43.10">
    <property type="entry name" value="Uridine Diphospho-n-acetylenolpyruvylglucosamine Reductase, domain 2"/>
    <property type="match status" value="1"/>
</dbReference>
<keyword evidence="3" id="KW-0285">Flavoprotein</keyword>
<evidence type="ECO:0000256" key="4">
    <source>
        <dbReference type="ARBA" id="ARBA00022827"/>
    </source>
</evidence>
<dbReference type="InterPro" id="IPR006094">
    <property type="entry name" value="Oxid_FAD_bind_N"/>
</dbReference>
<dbReference type="SUPFAM" id="SSF51679">
    <property type="entry name" value="Bacterial luciferase-like"/>
    <property type="match status" value="1"/>
</dbReference>
<evidence type="ECO:0000313" key="8">
    <source>
        <dbReference type="Proteomes" id="UP000612585"/>
    </source>
</evidence>
<comment type="cofactor">
    <cofactor evidence="1">
        <name>FAD</name>
        <dbReference type="ChEBI" id="CHEBI:57692"/>
    </cofactor>
</comment>
<evidence type="ECO:0000313" key="7">
    <source>
        <dbReference type="EMBL" id="GIJ63377.1"/>
    </source>
</evidence>
<keyword evidence="8" id="KW-1185">Reference proteome</keyword>
<dbReference type="Gene3D" id="3.30.465.10">
    <property type="match status" value="1"/>
</dbReference>
<dbReference type="InterPro" id="IPR016167">
    <property type="entry name" value="FAD-bd_PCMH_sub1"/>
</dbReference>
<comment type="similarity">
    <text evidence="2">Belongs to the oxygen-dependent FAD-linked oxidoreductase family.</text>
</comment>
<evidence type="ECO:0000256" key="1">
    <source>
        <dbReference type="ARBA" id="ARBA00001974"/>
    </source>
</evidence>
<dbReference type="Pfam" id="PF08031">
    <property type="entry name" value="BBE"/>
    <property type="match status" value="1"/>
</dbReference>
<dbReference type="Pfam" id="PF00296">
    <property type="entry name" value="Bac_luciferase"/>
    <property type="match status" value="1"/>
</dbReference>
<feature type="domain" description="FAD-binding PCMH-type" evidence="6">
    <location>
        <begin position="335"/>
        <end position="506"/>
    </location>
</feature>
<protein>
    <recommendedName>
        <fullName evidence="6">FAD-binding PCMH-type domain-containing protein</fullName>
    </recommendedName>
</protein>
<gene>
    <name evidence="7" type="ORF">Vau01_108930</name>
</gene>
<dbReference type="Gene3D" id="3.40.462.20">
    <property type="match status" value="1"/>
</dbReference>
<dbReference type="InterPro" id="IPR036318">
    <property type="entry name" value="FAD-bd_PCMH-like_sf"/>
</dbReference>
<dbReference type="InterPro" id="IPR011251">
    <property type="entry name" value="Luciferase-like_dom"/>
</dbReference>
<dbReference type="InterPro" id="IPR016169">
    <property type="entry name" value="FAD-bd_PCMH_sub2"/>
</dbReference>
<dbReference type="Gene3D" id="3.20.20.30">
    <property type="entry name" value="Luciferase-like domain"/>
    <property type="match status" value="1"/>
</dbReference>
<dbReference type="InterPro" id="IPR006093">
    <property type="entry name" value="Oxy_OxRdtase_FAD_BS"/>
</dbReference>
<evidence type="ECO:0000256" key="3">
    <source>
        <dbReference type="ARBA" id="ARBA00022630"/>
    </source>
</evidence>
<keyword evidence="4" id="KW-0274">FAD</keyword>
<dbReference type="CDD" id="cd01097">
    <property type="entry name" value="Tetrahydromethanopterin_reductase"/>
    <property type="match status" value="1"/>
</dbReference>
<dbReference type="PANTHER" id="PTHR42973:SF39">
    <property type="entry name" value="FAD-BINDING PCMH-TYPE DOMAIN-CONTAINING PROTEIN"/>
    <property type="match status" value="1"/>
</dbReference>
<name>A0A8J3ZFW5_9ACTN</name>